<comment type="caution">
    <text evidence="3">The sequence shown here is derived from an EMBL/GenBank/DDBJ whole genome shotgun (WGS) entry which is preliminary data.</text>
</comment>
<dbReference type="Proteomes" id="UP000309872">
    <property type="component" value="Unassembled WGS sequence"/>
</dbReference>
<gene>
    <name evidence="3" type="primary">dacB</name>
    <name evidence="3" type="ORF">FAZ19_14310</name>
</gene>
<name>A0A4U0GYW2_9SPHI</name>
<evidence type="ECO:0000313" key="4">
    <source>
        <dbReference type="Proteomes" id="UP000309872"/>
    </source>
</evidence>
<dbReference type="AlphaFoldDB" id="A0A4U0GYW2"/>
<dbReference type="SUPFAM" id="SSF56601">
    <property type="entry name" value="beta-lactamase/transpeptidase-like"/>
    <property type="match status" value="1"/>
</dbReference>
<dbReference type="PRINTS" id="PR00922">
    <property type="entry name" value="DADACBPTASE3"/>
</dbReference>
<evidence type="ECO:0000256" key="2">
    <source>
        <dbReference type="ARBA" id="ARBA00022801"/>
    </source>
</evidence>
<dbReference type="Pfam" id="PF02113">
    <property type="entry name" value="Peptidase_S13"/>
    <property type="match status" value="1"/>
</dbReference>
<dbReference type="InterPro" id="IPR012338">
    <property type="entry name" value="Beta-lactam/transpept-like"/>
</dbReference>
<sequence length="476" mass="52514">MNISKLFFVALLSTLFAKPASTEAQQAITSKLTTGFQQFINQPNLKNGIASMYVLDAKNGNVVFEKNSQIGLPTASTLKVITSVTALDILGPEYTYQTTLYYTGEIDSLGILHGDIVIQGSGDPTLGSDRYPEQREEQVLAKWSRAIRDAGIQQINGRIIGDDRLYVGNDIPGGWIWTDIGNYYGAGISALNWRENKTGINFKPSTIGSPAPVSDIIADISYLSIVNQVTTGAKGSGDNVYAYSAPYSEKIYLRGSYGQDLKKTIEISIPDPAYDVAHQLHRRISADGIAIFENPTTGQRLIEQDSVFPLKTKDLNIHQSPKLIDIVYWFNQKSINLYGEALLKSIGYFTGNKTTTSGGATYVKKYWNQKLRIQEQELDIKDGSGLSPQNNVTTAAMTGIMQYAVSRPWYLNFVKALPTYNQMTMKSGTIGGTLGYTGYHTAKDGKTYTFTLLVYNYNGGAAKMRQNMFNVLDNLK</sequence>
<dbReference type="OrthoDB" id="9802627at2"/>
<dbReference type="EMBL" id="SUKA01000004">
    <property type="protein sequence ID" value="TJY64373.1"/>
    <property type="molecule type" value="Genomic_DNA"/>
</dbReference>
<keyword evidence="3" id="KW-0121">Carboxypeptidase</keyword>
<dbReference type="EC" id="3.4.16.4" evidence="3"/>
<evidence type="ECO:0000313" key="3">
    <source>
        <dbReference type="EMBL" id="TJY64373.1"/>
    </source>
</evidence>
<dbReference type="GO" id="GO:0006508">
    <property type="term" value="P:proteolysis"/>
    <property type="evidence" value="ECO:0007669"/>
    <property type="project" value="InterPro"/>
</dbReference>
<reference evidence="3 4" key="1">
    <citation type="submission" date="2019-04" db="EMBL/GenBank/DDBJ databases">
        <title>Sphingobacterium olei sp. nov., isolated from oil-contaminated soil.</title>
        <authorList>
            <person name="Liu B."/>
        </authorList>
    </citation>
    <scope>NUCLEOTIDE SEQUENCE [LARGE SCALE GENOMIC DNA]</scope>
    <source>
        <strain evidence="3 4">Y3L14</strain>
    </source>
</reference>
<dbReference type="NCBIfam" id="TIGR00666">
    <property type="entry name" value="PBP4"/>
    <property type="match status" value="1"/>
</dbReference>
<comment type="similarity">
    <text evidence="1">Belongs to the peptidase S13 family.</text>
</comment>
<organism evidence="3 4">
    <name type="scientific">Sphingobacterium alkalisoli</name>
    <dbReference type="NCBI Taxonomy" id="1874115"/>
    <lineage>
        <taxon>Bacteria</taxon>
        <taxon>Pseudomonadati</taxon>
        <taxon>Bacteroidota</taxon>
        <taxon>Sphingobacteriia</taxon>
        <taxon>Sphingobacteriales</taxon>
        <taxon>Sphingobacteriaceae</taxon>
        <taxon>Sphingobacterium</taxon>
    </lineage>
</organism>
<evidence type="ECO:0000256" key="1">
    <source>
        <dbReference type="ARBA" id="ARBA00006096"/>
    </source>
</evidence>
<protein>
    <submittedName>
        <fullName evidence="3">D-alanyl-D-alanine carboxypeptidase/D-alanyl-D-alanine-endopeptidase</fullName>
        <ecNumber evidence="3">3.4.16.4</ecNumber>
    </submittedName>
</protein>
<dbReference type="Gene3D" id="3.50.80.20">
    <property type="entry name" value="D-Ala-D-Ala carboxypeptidase C, peptidase S13"/>
    <property type="match status" value="1"/>
</dbReference>
<keyword evidence="4" id="KW-1185">Reference proteome</keyword>
<keyword evidence="2 3" id="KW-0378">Hydrolase</keyword>
<dbReference type="GO" id="GO:0009002">
    <property type="term" value="F:serine-type D-Ala-D-Ala carboxypeptidase activity"/>
    <property type="evidence" value="ECO:0007669"/>
    <property type="project" value="UniProtKB-EC"/>
</dbReference>
<accession>A0A4U0GYW2</accession>
<dbReference type="PANTHER" id="PTHR30023">
    <property type="entry name" value="D-ALANYL-D-ALANINE CARBOXYPEPTIDASE"/>
    <property type="match status" value="1"/>
</dbReference>
<dbReference type="RefSeq" id="WP_136821433.1">
    <property type="nucleotide sequence ID" value="NZ_BMJX01000004.1"/>
</dbReference>
<dbReference type="InterPro" id="IPR000667">
    <property type="entry name" value="Peptidase_S13"/>
</dbReference>
<dbReference type="Gene3D" id="3.40.710.10">
    <property type="entry name" value="DD-peptidase/beta-lactamase superfamily"/>
    <property type="match status" value="2"/>
</dbReference>
<keyword evidence="3" id="KW-0645">Protease</keyword>
<proteinExistence type="inferred from homology"/>
<dbReference type="PANTHER" id="PTHR30023:SF0">
    <property type="entry name" value="PENICILLIN-SENSITIVE CARBOXYPEPTIDASE A"/>
    <property type="match status" value="1"/>
</dbReference>
<dbReference type="GO" id="GO:0000270">
    <property type="term" value="P:peptidoglycan metabolic process"/>
    <property type="evidence" value="ECO:0007669"/>
    <property type="project" value="TreeGrafter"/>
</dbReference>